<accession>A0ABN9V8N2</accession>
<evidence type="ECO:0000313" key="1">
    <source>
        <dbReference type="EMBL" id="CAK0869325.1"/>
    </source>
</evidence>
<comment type="caution">
    <text evidence="1">The sequence shown here is derived from an EMBL/GenBank/DDBJ whole genome shotgun (WGS) entry which is preliminary data.</text>
</comment>
<gene>
    <name evidence="1" type="ORF">PCOR1329_LOCUS55723</name>
</gene>
<name>A0ABN9V8N2_9DINO</name>
<reference evidence="1" key="1">
    <citation type="submission" date="2023-10" db="EMBL/GenBank/DDBJ databases">
        <authorList>
            <person name="Chen Y."/>
            <person name="Shah S."/>
            <person name="Dougan E. K."/>
            <person name="Thang M."/>
            <person name="Chan C."/>
        </authorList>
    </citation>
    <scope>NUCLEOTIDE SEQUENCE [LARGE SCALE GENOMIC DNA]</scope>
</reference>
<dbReference type="Proteomes" id="UP001189429">
    <property type="component" value="Unassembled WGS sequence"/>
</dbReference>
<keyword evidence="2" id="KW-1185">Reference proteome</keyword>
<protein>
    <submittedName>
        <fullName evidence="1">Uncharacterized protein</fullName>
    </submittedName>
</protein>
<proteinExistence type="predicted"/>
<organism evidence="1 2">
    <name type="scientific">Prorocentrum cordatum</name>
    <dbReference type="NCBI Taxonomy" id="2364126"/>
    <lineage>
        <taxon>Eukaryota</taxon>
        <taxon>Sar</taxon>
        <taxon>Alveolata</taxon>
        <taxon>Dinophyceae</taxon>
        <taxon>Prorocentrales</taxon>
        <taxon>Prorocentraceae</taxon>
        <taxon>Prorocentrum</taxon>
    </lineage>
</organism>
<sequence length="196" mass="22574">MIIKGEYRLKYLAVSHRWEDSVHPDCDDVQLQQLQAYLQEHPNIEYVFYDYLCLPQGGRAYRTPEENLEFYSMLSNMALLYLGADVLILQDTEYNVRFWTRFEAWLSMAMASPEGLKRAPERETRCSIKRIHGTGLHIEEELKNEYATGTAPEALEILQGEKIKITNQGDKGVQLAKATEIDALSRRCAKGLLNEL</sequence>
<evidence type="ECO:0000313" key="2">
    <source>
        <dbReference type="Proteomes" id="UP001189429"/>
    </source>
</evidence>
<dbReference type="EMBL" id="CAUYUJ010016839">
    <property type="protein sequence ID" value="CAK0869325.1"/>
    <property type="molecule type" value="Genomic_DNA"/>
</dbReference>